<keyword evidence="1" id="KW-0472">Membrane</keyword>
<keyword evidence="1" id="KW-1133">Transmembrane helix</keyword>
<keyword evidence="1" id="KW-0812">Transmembrane</keyword>
<dbReference type="Proteomes" id="UP000001208">
    <property type="component" value="Chromosome"/>
</dbReference>
<protein>
    <recommendedName>
        <fullName evidence="4">SMODS and SLOG-associating 2TM effector domain-containing protein</fullName>
    </recommendedName>
</protein>
<feature type="transmembrane region" description="Helical" evidence="1">
    <location>
        <begin position="57"/>
        <end position="75"/>
    </location>
</feature>
<evidence type="ECO:0000256" key="1">
    <source>
        <dbReference type="SAM" id="Phobius"/>
    </source>
</evidence>
<dbReference type="AlphaFoldDB" id="B3QTZ5"/>
<reference evidence="2 3" key="1">
    <citation type="submission" date="2008-06" db="EMBL/GenBank/DDBJ databases">
        <title>Complete sequence of Chloroherpeton thalassium ATCC 35110.</title>
        <authorList>
            <consortium name="US DOE Joint Genome Institute"/>
            <person name="Lucas S."/>
            <person name="Copeland A."/>
            <person name="Lapidus A."/>
            <person name="Glavina del Rio T."/>
            <person name="Dalin E."/>
            <person name="Tice H."/>
            <person name="Bruce D."/>
            <person name="Goodwin L."/>
            <person name="Pitluck S."/>
            <person name="Schmutz J."/>
            <person name="Larimer F."/>
            <person name="Land M."/>
            <person name="Hauser L."/>
            <person name="Kyrpides N."/>
            <person name="Mikhailova N."/>
            <person name="Liu Z."/>
            <person name="Li T."/>
            <person name="Zhao F."/>
            <person name="Overmann J."/>
            <person name="Bryant D.A."/>
            <person name="Richardson P."/>
        </authorList>
    </citation>
    <scope>NUCLEOTIDE SEQUENCE [LARGE SCALE GENOMIC DNA]</scope>
    <source>
        <strain evidence="3">ATCC 35110 / GB-78</strain>
    </source>
</reference>
<dbReference type="EMBL" id="CP001100">
    <property type="protein sequence ID" value="ACF12793.1"/>
    <property type="molecule type" value="Genomic_DNA"/>
</dbReference>
<accession>B3QTZ5</accession>
<evidence type="ECO:0000313" key="3">
    <source>
        <dbReference type="Proteomes" id="UP000001208"/>
    </source>
</evidence>
<sequence>MQERYWNLFCHLKINSLYTYYYHIETERIDRYLRIFLAITSSASIAAWTIWKEISYIWGGIIAFSQLLNAVKDYLPYQNRMRKLSAFSSDLNTLLLLCERKWYDEASGDMTESEIHQAFMDLKENLKKIDEKYFSESPLPRNNKIFEKAELEAATYFKTFYNSPL</sequence>
<organism evidence="2 3">
    <name type="scientific">Chloroherpeton thalassium (strain ATCC 35110 / GB-78)</name>
    <dbReference type="NCBI Taxonomy" id="517418"/>
    <lineage>
        <taxon>Bacteria</taxon>
        <taxon>Pseudomonadati</taxon>
        <taxon>Chlorobiota</taxon>
        <taxon>Chlorobiia</taxon>
        <taxon>Chlorobiales</taxon>
        <taxon>Chloroherpetonaceae</taxon>
        <taxon>Chloroherpeton</taxon>
    </lineage>
</organism>
<dbReference type="HOGENOM" id="CLU_1585100_0_0_10"/>
<proteinExistence type="predicted"/>
<dbReference type="eggNOG" id="ENOG5032Z0J">
    <property type="taxonomic scope" value="Bacteria"/>
</dbReference>
<dbReference type="KEGG" id="cts:Ctha_0322"/>
<feature type="transmembrane region" description="Helical" evidence="1">
    <location>
        <begin position="32"/>
        <end position="51"/>
    </location>
</feature>
<gene>
    <name evidence="2" type="ordered locus">Ctha_0322</name>
</gene>
<dbReference type="OrthoDB" id="1431060at2"/>
<keyword evidence="3" id="KW-1185">Reference proteome</keyword>
<evidence type="ECO:0008006" key="4">
    <source>
        <dbReference type="Google" id="ProtNLM"/>
    </source>
</evidence>
<evidence type="ECO:0000313" key="2">
    <source>
        <dbReference type="EMBL" id="ACF12793.1"/>
    </source>
</evidence>
<dbReference type="RefSeq" id="WP_012498877.1">
    <property type="nucleotide sequence ID" value="NC_011026.1"/>
</dbReference>
<name>B3QTZ5_CHLT3</name>